<feature type="transmembrane region" description="Helical" evidence="1">
    <location>
        <begin position="60"/>
        <end position="82"/>
    </location>
</feature>
<dbReference type="Proteomes" id="UP001500866">
    <property type="component" value="Unassembled WGS sequence"/>
</dbReference>
<feature type="transmembrane region" description="Helical" evidence="1">
    <location>
        <begin position="166"/>
        <end position="186"/>
    </location>
</feature>
<keyword evidence="1" id="KW-0812">Transmembrane</keyword>
<name>A0ABP3R4F6_9BACI</name>
<feature type="transmembrane region" description="Helical" evidence="1">
    <location>
        <begin position="141"/>
        <end position="159"/>
    </location>
</feature>
<sequence>MVYVLKQEFIDAFKSVRSILILLFITFVSYQSAKFFDSNQDIINKFIEESGNEVGSVYTAAIRLIVLIFGFLFAFAISHDLINRELEMKTIRLLVTKTSRLQIVLGKFLGALLFWVVTISISFGVISLITGAWFIKDYFQTMIFLFYIVSFVLFISTVIPKTKLTMFLGIFLGILMPIIGLLTAFSNKWYFIPFKYLLPYRYLDGSISMSLIPLVIGVGYISISIFSVNRKDL</sequence>
<evidence type="ECO:0000256" key="1">
    <source>
        <dbReference type="SAM" id="Phobius"/>
    </source>
</evidence>
<gene>
    <name evidence="2" type="ORF">GCM10009001_15830</name>
</gene>
<evidence type="ECO:0008006" key="4">
    <source>
        <dbReference type="Google" id="ProtNLM"/>
    </source>
</evidence>
<dbReference type="EMBL" id="BAAADS010000011">
    <property type="protein sequence ID" value="GAA0600269.1"/>
    <property type="molecule type" value="Genomic_DNA"/>
</dbReference>
<evidence type="ECO:0000313" key="2">
    <source>
        <dbReference type="EMBL" id="GAA0600269.1"/>
    </source>
</evidence>
<keyword evidence="1" id="KW-1133">Transmembrane helix</keyword>
<keyword evidence="1" id="KW-0472">Membrane</keyword>
<protein>
    <recommendedName>
        <fullName evidence="4">ABC-2 family transporter protein</fullName>
    </recommendedName>
</protein>
<organism evidence="2 3">
    <name type="scientific">Virgibacillus siamensis</name>
    <dbReference type="NCBI Taxonomy" id="480071"/>
    <lineage>
        <taxon>Bacteria</taxon>
        <taxon>Bacillati</taxon>
        <taxon>Bacillota</taxon>
        <taxon>Bacilli</taxon>
        <taxon>Bacillales</taxon>
        <taxon>Bacillaceae</taxon>
        <taxon>Virgibacillus</taxon>
    </lineage>
</organism>
<keyword evidence="3" id="KW-1185">Reference proteome</keyword>
<feature type="transmembrane region" description="Helical" evidence="1">
    <location>
        <begin position="103"/>
        <end position="135"/>
    </location>
</feature>
<proteinExistence type="predicted"/>
<accession>A0ABP3R4F6</accession>
<reference evidence="3" key="1">
    <citation type="journal article" date="2019" name="Int. J. Syst. Evol. Microbiol.">
        <title>The Global Catalogue of Microorganisms (GCM) 10K type strain sequencing project: providing services to taxonomists for standard genome sequencing and annotation.</title>
        <authorList>
            <consortium name="The Broad Institute Genomics Platform"/>
            <consortium name="The Broad Institute Genome Sequencing Center for Infectious Disease"/>
            <person name="Wu L."/>
            <person name="Ma J."/>
        </authorList>
    </citation>
    <scope>NUCLEOTIDE SEQUENCE [LARGE SCALE GENOMIC DNA]</scope>
    <source>
        <strain evidence="3">JCM 15395</strain>
    </source>
</reference>
<dbReference type="RefSeq" id="WP_343811898.1">
    <property type="nucleotide sequence ID" value="NZ_BAAADS010000011.1"/>
</dbReference>
<comment type="caution">
    <text evidence="2">The sequence shown here is derived from an EMBL/GenBank/DDBJ whole genome shotgun (WGS) entry which is preliminary data.</text>
</comment>
<evidence type="ECO:0000313" key="3">
    <source>
        <dbReference type="Proteomes" id="UP001500866"/>
    </source>
</evidence>
<feature type="transmembrane region" description="Helical" evidence="1">
    <location>
        <begin position="206"/>
        <end position="228"/>
    </location>
</feature>
<dbReference type="Pfam" id="PF12679">
    <property type="entry name" value="ABC2_membrane_2"/>
    <property type="match status" value="1"/>
</dbReference>
<feature type="transmembrane region" description="Helical" evidence="1">
    <location>
        <begin position="12"/>
        <end position="30"/>
    </location>
</feature>